<dbReference type="PANTHER" id="PTHR11214:SF378">
    <property type="entry name" value="BETA-1,3-GALACTOSYLTRANSFERASE 4"/>
    <property type="match status" value="1"/>
</dbReference>
<reference evidence="11 12" key="1">
    <citation type="submission" date="2019-09" db="EMBL/GenBank/DDBJ databases">
        <title>Bird 10,000 Genomes (B10K) Project - Family phase.</title>
        <authorList>
            <person name="Zhang G."/>
        </authorList>
    </citation>
    <scope>NUCLEOTIDE SEQUENCE [LARGE SCALE GENOMIC DNA]</scope>
    <source>
        <strain evidence="11">B10K-DU-002-11</strain>
        <tissue evidence="11">Muscle</tissue>
    </source>
</reference>
<keyword evidence="6" id="KW-0735">Signal-anchor</keyword>
<feature type="non-terminal residue" evidence="11">
    <location>
        <position position="1"/>
    </location>
</feature>
<dbReference type="GO" id="GO:0016758">
    <property type="term" value="F:hexosyltransferase activity"/>
    <property type="evidence" value="ECO:0007669"/>
    <property type="project" value="InterPro"/>
</dbReference>
<evidence type="ECO:0000256" key="2">
    <source>
        <dbReference type="ARBA" id="ARBA00008661"/>
    </source>
</evidence>
<keyword evidence="4 11" id="KW-0808">Transferase</keyword>
<keyword evidence="12" id="KW-1185">Reference proteome</keyword>
<evidence type="ECO:0000256" key="10">
    <source>
        <dbReference type="RuleBase" id="RU363063"/>
    </source>
</evidence>
<dbReference type="GO" id="GO:0006493">
    <property type="term" value="P:protein O-linked glycosylation"/>
    <property type="evidence" value="ECO:0007669"/>
    <property type="project" value="TreeGrafter"/>
</dbReference>
<accession>A0A7L1T6B7</accession>
<evidence type="ECO:0000256" key="7">
    <source>
        <dbReference type="ARBA" id="ARBA00022989"/>
    </source>
</evidence>
<dbReference type="GO" id="GO:0000139">
    <property type="term" value="C:Golgi membrane"/>
    <property type="evidence" value="ECO:0007669"/>
    <property type="project" value="UniProtKB-SubCell"/>
</dbReference>
<evidence type="ECO:0000256" key="3">
    <source>
        <dbReference type="ARBA" id="ARBA00022676"/>
    </source>
</evidence>
<dbReference type="PANTHER" id="PTHR11214">
    <property type="entry name" value="BETA-1,3-N-ACETYLGLUCOSAMINYLTRANSFERASE"/>
    <property type="match status" value="1"/>
</dbReference>
<gene>
    <name evidence="11" type="primary">B3galt5_1</name>
    <name evidence="11" type="ORF">ARAGUA_R15811</name>
</gene>
<comment type="caution">
    <text evidence="11">The sequence shown here is derived from an EMBL/GenBank/DDBJ whole genome shotgun (WGS) entry which is preliminary data.</text>
</comment>
<evidence type="ECO:0000256" key="6">
    <source>
        <dbReference type="ARBA" id="ARBA00022968"/>
    </source>
</evidence>
<dbReference type="AlphaFoldDB" id="A0A7L1T6B7"/>
<evidence type="ECO:0000256" key="1">
    <source>
        <dbReference type="ARBA" id="ARBA00004323"/>
    </source>
</evidence>
<dbReference type="InterPro" id="IPR002659">
    <property type="entry name" value="Glyco_trans_31"/>
</dbReference>
<dbReference type="Proteomes" id="UP000567570">
    <property type="component" value="Unassembled WGS sequence"/>
</dbReference>
<comment type="similarity">
    <text evidence="2 10">Belongs to the glycosyltransferase 31 family.</text>
</comment>
<evidence type="ECO:0000256" key="8">
    <source>
        <dbReference type="ARBA" id="ARBA00023034"/>
    </source>
</evidence>
<keyword evidence="8 10" id="KW-0333">Golgi apparatus</keyword>
<name>A0A7L1T6B7_ARAGA</name>
<organism evidence="11 12">
    <name type="scientific">Aramus guarauna</name>
    <name type="common">Limpkin</name>
    <name type="synonym">Scolopax guarauna</name>
    <dbReference type="NCBI Taxonomy" id="54356"/>
    <lineage>
        <taxon>Eukaryota</taxon>
        <taxon>Metazoa</taxon>
        <taxon>Chordata</taxon>
        <taxon>Craniata</taxon>
        <taxon>Vertebrata</taxon>
        <taxon>Euteleostomi</taxon>
        <taxon>Archelosauria</taxon>
        <taxon>Archosauria</taxon>
        <taxon>Dinosauria</taxon>
        <taxon>Saurischia</taxon>
        <taxon>Theropoda</taxon>
        <taxon>Coelurosauria</taxon>
        <taxon>Aves</taxon>
        <taxon>Neognathae</taxon>
        <taxon>Neoaves</taxon>
        <taxon>Gruiformes</taxon>
        <taxon>Aramidae</taxon>
        <taxon>Aramus</taxon>
    </lineage>
</organism>
<keyword evidence="9" id="KW-0472">Membrane</keyword>
<evidence type="ECO:0000313" key="11">
    <source>
        <dbReference type="EMBL" id="NXO57065.1"/>
    </source>
</evidence>
<evidence type="ECO:0000313" key="12">
    <source>
        <dbReference type="Proteomes" id="UP000567570"/>
    </source>
</evidence>
<evidence type="ECO:0000256" key="9">
    <source>
        <dbReference type="ARBA" id="ARBA00023136"/>
    </source>
</evidence>
<comment type="subcellular location">
    <subcellularLocation>
        <location evidence="1 10">Golgi apparatus membrane</location>
        <topology evidence="1 10">Single-pass type II membrane protein</topology>
    </subcellularLocation>
</comment>
<proteinExistence type="inferred from homology"/>
<protein>
    <recommendedName>
        <fullName evidence="10">Hexosyltransferase</fullName>
        <ecNumber evidence="10">2.4.1.-</ecNumber>
    </recommendedName>
</protein>
<keyword evidence="7" id="KW-1133">Transmembrane helix</keyword>
<dbReference type="EC" id="2.4.1.-" evidence="10"/>
<evidence type="ECO:0000256" key="4">
    <source>
        <dbReference type="ARBA" id="ARBA00022679"/>
    </source>
</evidence>
<feature type="non-terminal residue" evidence="11">
    <location>
        <position position="78"/>
    </location>
</feature>
<sequence>PPSCGPTPPFLLVLIPSAAPHAARRQAVRETWGGAAAGGTPTFFGGLPSRTLFVLGVPATRAEQAAVRAEARLHGDLL</sequence>
<evidence type="ECO:0000256" key="5">
    <source>
        <dbReference type="ARBA" id="ARBA00022692"/>
    </source>
</evidence>
<keyword evidence="3 10" id="KW-0328">Glycosyltransferase</keyword>
<dbReference type="EMBL" id="VXBL01007330">
    <property type="protein sequence ID" value="NXO57065.1"/>
    <property type="molecule type" value="Genomic_DNA"/>
</dbReference>
<keyword evidence="5" id="KW-0812">Transmembrane</keyword>